<evidence type="ECO:0000313" key="3">
    <source>
        <dbReference type="Proteomes" id="UP001164481"/>
    </source>
</evidence>
<protein>
    <recommendedName>
        <fullName evidence="4">Lipoprotein</fullName>
    </recommendedName>
</protein>
<reference evidence="2" key="1">
    <citation type="submission" date="2022-10" db="EMBL/GenBank/DDBJ databases">
        <authorList>
            <person name="Wei X."/>
        </authorList>
    </citation>
    <scope>NUCLEOTIDE SEQUENCE</scope>
    <source>
        <strain evidence="2">SD2</strain>
    </source>
</reference>
<evidence type="ECO:0000313" key="2">
    <source>
        <dbReference type="EMBL" id="UZW64158.1"/>
    </source>
</evidence>
<name>A0AAX3EZJ3_MYCSY</name>
<organism evidence="2 3">
    <name type="scientific">Mycoplasmopsis synoviae</name>
    <name type="common">Mycoplasma synoviae</name>
    <dbReference type="NCBI Taxonomy" id="2109"/>
    <lineage>
        <taxon>Bacteria</taxon>
        <taxon>Bacillati</taxon>
        <taxon>Mycoplasmatota</taxon>
        <taxon>Mycoplasmoidales</taxon>
        <taxon>Metamycoplasmataceae</taxon>
        <taxon>Mycoplasmopsis</taxon>
    </lineage>
</organism>
<dbReference type="AlphaFoldDB" id="A0AAX3EZJ3"/>
<dbReference type="NCBIfam" id="NF045826">
    <property type="entry name" value="lipo_P68"/>
    <property type="match status" value="1"/>
</dbReference>
<feature type="chain" id="PRO_5043690805" description="Lipoprotein" evidence="1">
    <location>
        <begin position="18"/>
        <end position="632"/>
    </location>
</feature>
<dbReference type="InterPro" id="IPR054825">
    <property type="entry name" value="P68-like"/>
</dbReference>
<accession>A0AAX3EZJ3</accession>
<sequence>MKKLKFLFLSGSAILSAAPLAVSCRADEVKPADKQIIFATAQGDTWPLMVALKPMIEYYNRTFFEDPDFVPVYLHTQTQTQTYSELRLITDTITNIDANSENIPNIILSNQTGAYLMKSRGKLLDLKENGLNIRFSQKIQDSHSILAGQSLDTKQLFNVPFDIADTDSVVFNLDIMNKLFELIKSNGGKVDDFDLVQKAKAASETGSDIPKRSPFYALKAKSSSAFDGYHVTENTFKTFKGIRDFAKKVYDATDFDQEKTGELKLSANVLSIDYQEDVFRKELQSLTKDSQRLWNLETTSDANQPTKINFENLKNSESEASKTFVKLWNEWKAALAERKVKEGGTNDIRFQSIQFKKNENADWGSYDIRKYSSAISYAASVGFNATQQSYLSVAQFLSGVQEPEETEEYKSWASHDDVFMKSQLLLAKENANKAYWEGGSSIVAIQSSDEDLNKGTSKFLNWLYTGTVIGRKTFEEDEEVPNWMKIAELSGYILPSESAVTQENLDKMIASRDQLISDWRKQLKAFKERIASGESFISGKRESIKLSIDEKLVKANRLNSAIVTLESLLKYTNNDDVKEANNVGDYNTAVLVDILKDDLLNLNTPTKESNVFESSTTGEEQLAKFQRLVRKL</sequence>
<reference evidence="2" key="2">
    <citation type="submission" date="2022-11" db="EMBL/GenBank/DDBJ databases">
        <title>complete genomes of mycoplasma synoviae ZX313 strain and SD2 strain.</title>
        <authorList>
            <person name="Zhong Q."/>
        </authorList>
    </citation>
    <scope>NUCLEOTIDE SEQUENCE</scope>
    <source>
        <strain evidence="2">SD2</strain>
    </source>
</reference>
<evidence type="ECO:0008006" key="4">
    <source>
        <dbReference type="Google" id="ProtNLM"/>
    </source>
</evidence>
<dbReference type="RefSeq" id="WP_154221370.1">
    <property type="nucleotide sequence ID" value="NZ_CP034544.1"/>
</dbReference>
<evidence type="ECO:0000256" key="1">
    <source>
        <dbReference type="SAM" id="SignalP"/>
    </source>
</evidence>
<gene>
    <name evidence="2" type="ORF">OIE46_02105</name>
</gene>
<feature type="signal peptide" evidence="1">
    <location>
        <begin position="1"/>
        <end position="17"/>
    </location>
</feature>
<dbReference type="Proteomes" id="UP001164481">
    <property type="component" value="Chromosome"/>
</dbReference>
<proteinExistence type="predicted"/>
<dbReference type="PROSITE" id="PS51257">
    <property type="entry name" value="PROKAR_LIPOPROTEIN"/>
    <property type="match status" value="1"/>
</dbReference>
<keyword evidence="1" id="KW-0732">Signal</keyword>
<dbReference type="EMBL" id="CP107525">
    <property type="protein sequence ID" value="UZW64158.1"/>
    <property type="molecule type" value="Genomic_DNA"/>
</dbReference>